<dbReference type="OrthoDB" id="355828at2"/>
<dbReference type="AlphaFoldDB" id="A0A5C6DNX6"/>
<accession>A0A5C6DNX6</accession>
<evidence type="ECO:0000313" key="1">
    <source>
        <dbReference type="EMBL" id="TWU37915.1"/>
    </source>
</evidence>
<dbReference type="Proteomes" id="UP000315471">
    <property type="component" value="Unassembled WGS sequence"/>
</dbReference>
<keyword evidence="2" id="KW-1185">Reference proteome</keyword>
<organism evidence="1 2">
    <name type="scientific">Novipirellula aureliae</name>
    <dbReference type="NCBI Taxonomy" id="2527966"/>
    <lineage>
        <taxon>Bacteria</taxon>
        <taxon>Pseudomonadati</taxon>
        <taxon>Planctomycetota</taxon>
        <taxon>Planctomycetia</taxon>
        <taxon>Pirellulales</taxon>
        <taxon>Pirellulaceae</taxon>
        <taxon>Novipirellula</taxon>
    </lineage>
</organism>
<sequence>MNQVKTERTDLPVGKQLDPEWISFRAPFDEKGPLDERVREGARKMLQAAIDAEVEDFLAQHGNRRDERVGGLS</sequence>
<evidence type="ECO:0000313" key="2">
    <source>
        <dbReference type="Proteomes" id="UP000315471"/>
    </source>
</evidence>
<comment type="caution">
    <text evidence="1">The sequence shown here is derived from an EMBL/GenBank/DDBJ whole genome shotgun (WGS) entry which is preliminary data.</text>
</comment>
<name>A0A5C6DNX6_9BACT</name>
<evidence type="ECO:0008006" key="3">
    <source>
        <dbReference type="Google" id="ProtNLM"/>
    </source>
</evidence>
<proteinExistence type="predicted"/>
<protein>
    <recommendedName>
        <fullName evidence="3">Transposase, Mutator family</fullName>
    </recommendedName>
</protein>
<reference evidence="1 2" key="1">
    <citation type="submission" date="2019-02" db="EMBL/GenBank/DDBJ databases">
        <title>Deep-cultivation of Planctomycetes and their phenomic and genomic characterization uncovers novel biology.</title>
        <authorList>
            <person name="Wiegand S."/>
            <person name="Jogler M."/>
            <person name="Boedeker C."/>
            <person name="Pinto D."/>
            <person name="Vollmers J."/>
            <person name="Rivas-Marin E."/>
            <person name="Kohn T."/>
            <person name="Peeters S.H."/>
            <person name="Heuer A."/>
            <person name="Rast P."/>
            <person name="Oberbeckmann S."/>
            <person name="Bunk B."/>
            <person name="Jeske O."/>
            <person name="Meyerdierks A."/>
            <person name="Storesund J.E."/>
            <person name="Kallscheuer N."/>
            <person name="Luecker S."/>
            <person name="Lage O.M."/>
            <person name="Pohl T."/>
            <person name="Merkel B.J."/>
            <person name="Hornburger P."/>
            <person name="Mueller R.-W."/>
            <person name="Bruemmer F."/>
            <person name="Labrenz M."/>
            <person name="Spormann A.M."/>
            <person name="Op Den Camp H."/>
            <person name="Overmann J."/>
            <person name="Amann R."/>
            <person name="Jetten M.S.M."/>
            <person name="Mascher T."/>
            <person name="Medema M.H."/>
            <person name="Devos D.P."/>
            <person name="Kaster A.-K."/>
            <person name="Ovreas L."/>
            <person name="Rohde M."/>
            <person name="Galperin M.Y."/>
            <person name="Jogler C."/>
        </authorList>
    </citation>
    <scope>NUCLEOTIDE SEQUENCE [LARGE SCALE GENOMIC DNA]</scope>
    <source>
        <strain evidence="1 2">Q31b</strain>
    </source>
</reference>
<dbReference type="EMBL" id="SJPY01000007">
    <property type="protein sequence ID" value="TWU37915.1"/>
    <property type="molecule type" value="Genomic_DNA"/>
</dbReference>
<dbReference type="RefSeq" id="WP_146601830.1">
    <property type="nucleotide sequence ID" value="NZ_SJPY01000007.1"/>
</dbReference>
<gene>
    <name evidence="1" type="ORF">Q31b_47040</name>
</gene>